<keyword evidence="1" id="KW-0472">Membrane</keyword>
<dbReference type="InterPro" id="IPR038750">
    <property type="entry name" value="YczE/YyaS-like"/>
</dbReference>
<evidence type="ECO:0000256" key="1">
    <source>
        <dbReference type="SAM" id="Phobius"/>
    </source>
</evidence>
<dbReference type="PANTHER" id="PTHR40078:SF1">
    <property type="entry name" value="INTEGRAL MEMBRANE PROTEIN"/>
    <property type="match status" value="1"/>
</dbReference>
<dbReference type="EMBL" id="CADCVT010000223">
    <property type="protein sequence ID" value="CAA9506305.1"/>
    <property type="molecule type" value="Genomic_DNA"/>
</dbReference>
<dbReference type="AlphaFoldDB" id="A0A6J4SV37"/>
<sequence>MIFGVGEACLIASELGNSPWTVFAEGISKQTPLSVGAATVATSFVLLLLWIPMRQRPGLGTIANAVVIGIVIDAALPVLSGDAPLAVRIAEVVGGIALVAIGSAFYLGAALGPGPRDGFMTGLHRVTGRPVAVVRAAIEISALVAGALLGGTFGAGTVAFALLIGPAVAFALRTAGVTRVGDL</sequence>
<keyword evidence="1" id="KW-1133">Transmembrane helix</keyword>
<organism evidence="2">
    <name type="scientific">uncultured Solirubrobacteraceae bacterium</name>
    <dbReference type="NCBI Taxonomy" id="1162706"/>
    <lineage>
        <taxon>Bacteria</taxon>
        <taxon>Bacillati</taxon>
        <taxon>Actinomycetota</taxon>
        <taxon>Thermoleophilia</taxon>
        <taxon>Solirubrobacterales</taxon>
        <taxon>Solirubrobacteraceae</taxon>
        <taxon>environmental samples</taxon>
    </lineage>
</organism>
<feature type="transmembrane region" description="Helical" evidence="1">
    <location>
        <begin position="58"/>
        <end position="79"/>
    </location>
</feature>
<feature type="transmembrane region" description="Helical" evidence="1">
    <location>
        <begin position="33"/>
        <end position="51"/>
    </location>
</feature>
<accession>A0A6J4SV37</accession>
<feature type="transmembrane region" description="Helical" evidence="1">
    <location>
        <begin position="132"/>
        <end position="149"/>
    </location>
</feature>
<dbReference type="PANTHER" id="PTHR40078">
    <property type="entry name" value="INTEGRAL MEMBRANE PROTEIN-RELATED"/>
    <property type="match status" value="1"/>
</dbReference>
<evidence type="ECO:0000313" key="2">
    <source>
        <dbReference type="EMBL" id="CAA9506305.1"/>
    </source>
</evidence>
<feature type="transmembrane region" description="Helical" evidence="1">
    <location>
        <begin position="155"/>
        <end position="172"/>
    </location>
</feature>
<dbReference type="Pfam" id="PF19700">
    <property type="entry name" value="DUF6198"/>
    <property type="match status" value="1"/>
</dbReference>
<protein>
    <submittedName>
        <fullName evidence="2">Integral membrane protein</fullName>
    </submittedName>
</protein>
<keyword evidence="1" id="KW-0812">Transmembrane</keyword>
<reference evidence="2" key="1">
    <citation type="submission" date="2020-02" db="EMBL/GenBank/DDBJ databases">
        <authorList>
            <person name="Meier V. D."/>
        </authorList>
    </citation>
    <scope>NUCLEOTIDE SEQUENCE</scope>
    <source>
        <strain evidence="2">AVDCRST_MAG85</strain>
    </source>
</reference>
<gene>
    <name evidence="2" type="ORF">AVDCRST_MAG85-2061</name>
</gene>
<name>A0A6J4SV37_9ACTN</name>
<feature type="transmembrane region" description="Helical" evidence="1">
    <location>
        <begin position="85"/>
        <end position="111"/>
    </location>
</feature>
<proteinExistence type="predicted"/>